<reference evidence="8 9" key="1">
    <citation type="submission" date="2015-09" db="EMBL/GenBank/DDBJ databases">
        <title>A metagenomics-based metabolic model of nitrate-dependent anaerobic oxidation of methane by Methanoperedens-like archaea.</title>
        <authorList>
            <person name="Arshad A."/>
            <person name="Speth D.R."/>
            <person name="De Graaf R.M."/>
            <person name="Op Den Camp H.J."/>
            <person name="Jetten M.S."/>
            <person name="Welte C.U."/>
        </authorList>
    </citation>
    <scope>NUCLEOTIDE SEQUENCE [LARGE SCALE GENOMIC DNA]</scope>
</reference>
<proteinExistence type="inferred from homology"/>
<dbReference type="GO" id="GO:0015099">
    <property type="term" value="F:nickel cation transmembrane transporter activity"/>
    <property type="evidence" value="ECO:0007669"/>
    <property type="project" value="UniProtKB-UniRule"/>
</dbReference>
<dbReference type="AlphaFoldDB" id="A0A0P8CJ66"/>
<feature type="transmembrane region" description="Helical" evidence="7">
    <location>
        <begin position="21"/>
        <end position="44"/>
    </location>
</feature>
<feature type="transmembrane region" description="Helical" evidence="7">
    <location>
        <begin position="70"/>
        <end position="93"/>
    </location>
</feature>
<keyword evidence="3" id="KW-0533">Nickel</keyword>
<comment type="caution">
    <text evidence="8">The sequence shown here is derived from an EMBL/GenBank/DDBJ whole genome shotgun (WGS) entry which is preliminary data.</text>
</comment>
<evidence type="ECO:0000313" key="9">
    <source>
        <dbReference type="Proteomes" id="UP000050360"/>
    </source>
</evidence>
<protein>
    <recommendedName>
        <fullName evidence="7">Nickel/cobalt efflux system</fullName>
    </recommendedName>
</protein>
<sequence>MGRKTNGNGSNQIVFQVSRRDYLMVFGLASATPLLLLTGLIAGIRHGIDWDHIAAISDITSTQSKARTGIFMSLLYGLGHASVVTSIALGFLLMSFALPQGFDRFMETVVGVTLIILGIYVFYSLHKKKGNDFRMLPRWALVANVVLNSYGWMKAKLTRTPRKHHHVLKNGYGGRASYIIGMIHGVGAETPTQMLLFALAISAGAAAQKELGAIIIVMYSLGLVVTNTLMGVLAAYGYIKYLSEK</sequence>
<evidence type="ECO:0000256" key="7">
    <source>
        <dbReference type="RuleBase" id="RU362101"/>
    </source>
</evidence>
<dbReference type="GO" id="GO:0012505">
    <property type="term" value="C:endomembrane system"/>
    <property type="evidence" value="ECO:0007669"/>
    <property type="project" value="UniProtKB-SubCell"/>
</dbReference>
<organism evidence="8 9">
    <name type="scientific">Candidatus Methanoperedens nitratireducens</name>
    <dbReference type="NCBI Taxonomy" id="1392998"/>
    <lineage>
        <taxon>Archaea</taxon>
        <taxon>Methanobacteriati</taxon>
        <taxon>Methanobacteriota</taxon>
        <taxon>Stenosarchaea group</taxon>
        <taxon>Methanomicrobia</taxon>
        <taxon>Methanosarcinales</taxon>
        <taxon>ANME-2 cluster</taxon>
        <taxon>Candidatus Methanoperedentaceae</taxon>
        <taxon>Candidatus Methanoperedens</taxon>
    </lineage>
</organism>
<keyword evidence="4 7" id="KW-0812">Transmembrane</keyword>
<name>A0A0P8CJ66_9EURY</name>
<comment type="similarity">
    <text evidence="7">Belongs to the NiCoT transporter (TC 2.A.52) family.</text>
</comment>
<keyword evidence="5 7" id="KW-1133">Transmembrane helix</keyword>
<evidence type="ECO:0000256" key="3">
    <source>
        <dbReference type="ARBA" id="ARBA00022596"/>
    </source>
</evidence>
<dbReference type="PANTHER" id="PTHR33876">
    <property type="entry name" value="UNNAMED PRODUCT"/>
    <property type="match status" value="1"/>
</dbReference>
<evidence type="ECO:0000256" key="6">
    <source>
        <dbReference type="ARBA" id="ARBA00023136"/>
    </source>
</evidence>
<keyword evidence="6 7" id="KW-0472">Membrane</keyword>
<evidence type="ECO:0000256" key="5">
    <source>
        <dbReference type="ARBA" id="ARBA00022989"/>
    </source>
</evidence>
<dbReference type="Pfam" id="PF03824">
    <property type="entry name" value="NicO"/>
    <property type="match status" value="1"/>
</dbReference>
<dbReference type="PANTHER" id="PTHR33876:SF4">
    <property type="entry name" value="CHLOROPLAST PROTEIN FOR GROWTH AND FERTILITY 2"/>
    <property type="match status" value="1"/>
</dbReference>
<dbReference type="InterPro" id="IPR052776">
    <property type="entry name" value="Chloro_ReproSupport/MetalTrans"/>
</dbReference>
<evidence type="ECO:0000256" key="1">
    <source>
        <dbReference type="ARBA" id="ARBA00004127"/>
    </source>
</evidence>
<dbReference type="EMBL" id="LKCM01000193">
    <property type="protein sequence ID" value="KPQ42926.1"/>
    <property type="molecule type" value="Genomic_DNA"/>
</dbReference>
<evidence type="ECO:0000256" key="2">
    <source>
        <dbReference type="ARBA" id="ARBA00022448"/>
    </source>
</evidence>
<evidence type="ECO:0000313" key="8">
    <source>
        <dbReference type="EMBL" id="KPQ42926.1"/>
    </source>
</evidence>
<gene>
    <name evidence="8" type="ORF">MPEBLZ_02492</name>
</gene>
<dbReference type="Proteomes" id="UP000050360">
    <property type="component" value="Unassembled WGS sequence"/>
</dbReference>
<dbReference type="InterPro" id="IPR011541">
    <property type="entry name" value="Ni/Co_transpt_high_affinity"/>
</dbReference>
<feature type="transmembrane region" description="Helical" evidence="7">
    <location>
        <begin position="105"/>
        <end position="123"/>
    </location>
</feature>
<dbReference type="GO" id="GO:0005886">
    <property type="term" value="C:plasma membrane"/>
    <property type="evidence" value="ECO:0007669"/>
    <property type="project" value="UniProtKB-SubCell"/>
</dbReference>
<feature type="transmembrane region" description="Helical" evidence="7">
    <location>
        <begin position="213"/>
        <end position="239"/>
    </location>
</feature>
<evidence type="ECO:0000256" key="4">
    <source>
        <dbReference type="ARBA" id="ARBA00022692"/>
    </source>
</evidence>
<keyword evidence="2 7" id="KW-0813">Transport</keyword>
<comment type="subcellular location">
    <subcellularLocation>
        <location evidence="7">Cell membrane</location>
        <topology evidence="7">Multi-pass membrane protein</topology>
    </subcellularLocation>
    <subcellularLocation>
        <location evidence="1">Endomembrane system</location>
        <topology evidence="1">Multi-pass membrane protein</topology>
    </subcellularLocation>
</comment>
<accession>A0A0P8CJ66</accession>
<feature type="non-terminal residue" evidence="8">
    <location>
        <position position="245"/>
    </location>
</feature>
<feature type="transmembrane region" description="Helical" evidence="7">
    <location>
        <begin position="176"/>
        <end position="201"/>
    </location>
</feature>